<dbReference type="EMBL" id="JBBWUH010000007">
    <property type="protein sequence ID" value="KAK8161563.1"/>
    <property type="molecule type" value="Genomic_DNA"/>
</dbReference>
<gene>
    <name evidence="1" type="ORF">IWX90DRAFT_273182</name>
</gene>
<dbReference type="Proteomes" id="UP001456524">
    <property type="component" value="Unassembled WGS sequence"/>
</dbReference>
<evidence type="ECO:0000313" key="2">
    <source>
        <dbReference type="Proteomes" id="UP001456524"/>
    </source>
</evidence>
<comment type="caution">
    <text evidence="1">The sequence shown here is derived from an EMBL/GenBank/DDBJ whole genome shotgun (WGS) entry which is preliminary data.</text>
</comment>
<keyword evidence="2" id="KW-1185">Reference proteome</keyword>
<organism evidence="1 2">
    <name type="scientific">Phyllosticta citrichinensis</name>
    <dbReference type="NCBI Taxonomy" id="1130410"/>
    <lineage>
        <taxon>Eukaryota</taxon>
        <taxon>Fungi</taxon>
        <taxon>Dikarya</taxon>
        <taxon>Ascomycota</taxon>
        <taxon>Pezizomycotina</taxon>
        <taxon>Dothideomycetes</taxon>
        <taxon>Dothideomycetes incertae sedis</taxon>
        <taxon>Botryosphaeriales</taxon>
        <taxon>Phyllostictaceae</taxon>
        <taxon>Phyllosticta</taxon>
    </lineage>
</organism>
<reference evidence="1 2" key="1">
    <citation type="journal article" date="2022" name="G3 (Bethesda)">
        <title>Enemy or ally: a genomic approach to elucidate the lifestyle of Phyllosticta citrichinaensis.</title>
        <authorList>
            <person name="Buijs V.A."/>
            <person name="Groenewald J.Z."/>
            <person name="Haridas S."/>
            <person name="LaButti K.M."/>
            <person name="Lipzen A."/>
            <person name="Martin F.M."/>
            <person name="Barry K."/>
            <person name="Grigoriev I.V."/>
            <person name="Crous P.W."/>
            <person name="Seidl M.F."/>
        </authorList>
    </citation>
    <scope>NUCLEOTIDE SEQUENCE [LARGE SCALE GENOMIC DNA]</scope>
    <source>
        <strain evidence="1 2">CBS 129764</strain>
    </source>
</reference>
<proteinExistence type="predicted"/>
<accession>A0ABR1XMX2</accession>
<name>A0ABR1XMX2_9PEZI</name>
<protein>
    <submittedName>
        <fullName evidence="1">Uncharacterized protein</fullName>
    </submittedName>
</protein>
<evidence type="ECO:0000313" key="1">
    <source>
        <dbReference type="EMBL" id="KAK8161563.1"/>
    </source>
</evidence>
<sequence>MCEHLQLPMQRSGFQNRRYRAQLPSSVLDTKVAARCMVTSAWTLSRGHTLHAPGKSIVCDEDGQLCAYVGGVAAFKIIDPLLQGVVRLYVGWYFARFFEPPKLQSGDHEAFLRSFIVLFVPTEFFPILGLTARLDKHSSLEPISLFDQKTLGPRACVVRPKTGSVQARGKASRRTIKSWAQQSLGLAVASLTPLRSSHAACGALQAGLPRLAHSAT</sequence>